<keyword evidence="7" id="KW-1185">Reference proteome</keyword>
<comment type="similarity">
    <text evidence="1 4">Belongs to the eukaryotic ribosomal protein eS6 family.</text>
</comment>
<dbReference type="EMBL" id="LSSM01002510">
    <property type="protein sequence ID" value="OMJ21470.1"/>
    <property type="molecule type" value="Genomic_DNA"/>
</dbReference>
<evidence type="ECO:0000256" key="4">
    <source>
        <dbReference type="PIRNR" id="PIRNR002129"/>
    </source>
</evidence>
<dbReference type="PROSITE" id="PS00578">
    <property type="entry name" value="RIBOSOMAL_S6E"/>
    <property type="match status" value="1"/>
</dbReference>
<proteinExistence type="inferred from homology"/>
<keyword evidence="2 4" id="KW-0689">Ribosomal protein</keyword>
<dbReference type="GO" id="GO:0005840">
    <property type="term" value="C:ribosome"/>
    <property type="evidence" value="ECO:0007669"/>
    <property type="project" value="UniProtKB-KW"/>
</dbReference>
<dbReference type="GO" id="GO:0003735">
    <property type="term" value="F:structural constituent of ribosome"/>
    <property type="evidence" value="ECO:0007669"/>
    <property type="project" value="InterPro"/>
</dbReference>
<organism evidence="6 7">
    <name type="scientific">Smittium culicis</name>
    <dbReference type="NCBI Taxonomy" id="133412"/>
    <lineage>
        <taxon>Eukaryota</taxon>
        <taxon>Fungi</taxon>
        <taxon>Fungi incertae sedis</taxon>
        <taxon>Zoopagomycota</taxon>
        <taxon>Kickxellomycotina</taxon>
        <taxon>Harpellomycetes</taxon>
        <taxon>Harpellales</taxon>
        <taxon>Legeriomycetaceae</taxon>
        <taxon>Smittium</taxon>
    </lineage>
</organism>
<gene>
    <name evidence="6" type="ORF">AYI69_g5788</name>
</gene>
<evidence type="ECO:0000313" key="6">
    <source>
        <dbReference type="EMBL" id="OMJ21470.1"/>
    </source>
</evidence>
<dbReference type="GO" id="GO:0006412">
    <property type="term" value="P:translation"/>
    <property type="evidence" value="ECO:0007669"/>
    <property type="project" value="InterPro"/>
</dbReference>
<feature type="compositionally biased region" description="Basic residues" evidence="5">
    <location>
        <begin position="231"/>
        <end position="242"/>
    </location>
</feature>
<accession>A0A1R1Y3Q6</accession>
<dbReference type="InterPro" id="IPR018282">
    <property type="entry name" value="Ribosomal_eS6_CS"/>
</dbReference>
<protein>
    <recommendedName>
        <fullName evidence="4">40S ribosomal protein S6</fullName>
    </recommendedName>
</protein>
<evidence type="ECO:0000256" key="1">
    <source>
        <dbReference type="ARBA" id="ARBA00009312"/>
    </source>
</evidence>
<dbReference type="InterPro" id="IPR014401">
    <property type="entry name" value="Ribosomal_eS6-like"/>
</dbReference>
<dbReference type="Proteomes" id="UP000187429">
    <property type="component" value="Unassembled WGS sequence"/>
</dbReference>
<feature type="region of interest" description="Disordered" evidence="5">
    <location>
        <begin position="217"/>
        <end position="242"/>
    </location>
</feature>
<evidence type="ECO:0000256" key="5">
    <source>
        <dbReference type="SAM" id="MobiDB-lite"/>
    </source>
</evidence>
<dbReference type="AlphaFoldDB" id="A0A1R1Y3Q6"/>
<reference evidence="7" key="1">
    <citation type="submission" date="2017-01" db="EMBL/GenBank/DDBJ databases">
        <authorList>
            <person name="Wang Y."/>
            <person name="White M."/>
            <person name="Kvist S."/>
            <person name="Moncalvo J.-M."/>
        </authorList>
    </citation>
    <scope>NUCLEOTIDE SEQUENCE [LARGE SCALE GENOMIC DNA]</scope>
    <source>
        <strain evidence="7">ID-206-W2</strain>
    </source>
</reference>
<dbReference type="OrthoDB" id="10260596at2759"/>
<dbReference type="PANTHER" id="PTHR11502">
    <property type="entry name" value="40S RIBOSOMAL PROTEIN S6"/>
    <property type="match status" value="1"/>
</dbReference>
<feature type="compositionally biased region" description="Basic and acidic residues" evidence="5">
    <location>
        <begin position="218"/>
        <end position="230"/>
    </location>
</feature>
<dbReference type="InterPro" id="IPR001377">
    <property type="entry name" value="Ribosomal_eS6"/>
</dbReference>
<sequence>MKLNIANLANGCQKTIEIDNEQNVRVLMDKRISAEVPGDSIGDEFKGYVFRITGGNDKQGFPMKQGVLVPGRVRLLLGKGHSCYRPRRSGERRRKSVRGCITGNDLAVISLAIVKQGETEIPGLTDGNHPNRLGPKRANKIRKLFNLTKEDDVRKFVIRRDITPKNPKIKPYTKAPKIQRLVTPRVLQHKRRLFALKKRQSAKSEAAAKEYSVMLAKHQKEVREKKDEARRRRRSSLSKSQH</sequence>
<dbReference type="GO" id="GO:1990904">
    <property type="term" value="C:ribonucleoprotein complex"/>
    <property type="evidence" value="ECO:0007669"/>
    <property type="project" value="UniProtKB-KW"/>
</dbReference>
<comment type="caution">
    <text evidence="6">The sequence shown here is derived from an EMBL/GenBank/DDBJ whole genome shotgun (WGS) entry which is preliminary data.</text>
</comment>
<evidence type="ECO:0000313" key="7">
    <source>
        <dbReference type="Proteomes" id="UP000187429"/>
    </source>
</evidence>
<dbReference type="Gene3D" id="1.20.5.2650">
    <property type="match status" value="1"/>
</dbReference>
<dbReference type="PIRSF" id="PIRSF002129">
    <property type="entry name" value="Ribosom_S6_euk"/>
    <property type="match status" value="1"/>
</dbReference>
<keyword evidence="3 4" id="KW-0687">Ribonucleoprotein</keyword>
<evidence type="ECO:0000256" key="3">
    <source>
        <dbReference type="ARBA" id="ARBA00023274"/>
    </source>
</evidence>
<dbReference type="Pfam" id="PF01092">
    <property type="entry name" value="Ribosomal_S6e"/>
    <property type="match status" value="1"/>
</dbReference>
<dbReference type="SMART" id="SM01405">
    <property type="entry name" value="Ribosomal_S6e"/>
    <property type="match status" value="1"/>
</dbReference>
<evidence type="ECO:0000256" key="2">
    <source>
        <dbReference type="ARBA" id="ARBA00022980"/>
    </source>
</evidence>
<name>A0A1R1Y3Q6_9FUNG</name>